<dbReference type="InterPro" id="IPR014043">
    <property type="entry name" value="Acyl_transferase_dom"/>
</dbReference>
<dbReference type="PANTHER" id="PTHR43775:SF40">
    <property type="entry name" value="NORSOLORINIC ACID SYNTHASE STCA"/>
    <property type="match status" value="1"/>
</dbReference>
<dbReference type="Pfam" id="PF00975">
    <property type="entry name" value="Thioesterase"/>
    <property type="match status" value="1"/>
</dbReference>
<dbReference type="InterPro" id="IPR029058">
    <property type="entry name" value="AB_hydrolase_fold"/>
</dbReference>
<dbReference type="InterPro" id="IPR050091">
    <property type="entry name" value="PKS_NRPS_Biosynth_Enz"/>
</dbReference>
<gene>
    <name evidence="8" type="ORF">GLRG_08620</name>
</gene>
<dbReference type="InterPro" id="IPR042104">
    <property type="entry name" value="PKS_dehydratase_sf"/>
</dbReference>
<dbReference type="Gene3D" id="1.10.1200.10">
    <property type="entry name" value="ACP-like"/>
    <property type="match status" value="1"/>
</dbReference>
<accession>E3QS53</accession>
<protein>
    <submittedName>
        <fullName evidence="8">Beta-ketoacyl synthase domain-containing protein</fullName>
    </submittedName>
</protein>
<keyword evidence="1" id="KW-0596">Phosphopantetheine</keyword>
<dbReference type="GO" id="GO:0004315">
    <property type="term" value="F:3-oxoacyl-[acyl-carrier-protein] synthase activity"/>
    <property type="evidence" value="ECO:0007669"/>
    <property type="project" value="InterPro"/>
</dbReference>
<dbReference type="STRING" id="645133.E3QS53"/>
<dbReference type="CDD" id="cd00833">
    <property type="entry name" value="PKS"/>
    <property type="match status" value="1"/>
</dbReference>
<name>E3QS53_COLGM</name>
<dbReference type="EMBL" id="GG697372">
    <property type="protein sequence ID" value="EFQ33691.1"/>
    <property type="molecule type" value="Genomic_DNA"/>
</dbReference>
<dbReference type="SUPFAM" id="SSF47336">
    <property type="entry name" value="ACP-like"/>
    <property type="match status" value="1"/>
</dbReference>
<dbReference type="InterPro" id="IPR016035">
    <property type="entry name" value="Acyl_Trfase/lysoPLipase"/>
</dbReference>
<dbReference type="PROSITE" id="PS52019">
    <property type="entry name" value="PKS_MFAS_DH"/>
    <property type="match status" value="1"/>
</dbReference>
<evidence type="ECO:0000256" key="2">
    <source>
        <dbReference type="ARBA" id="ARBA00022553"/>
    </source>
</evidence>
<dbReference type="InterPro" id="IPR014030">
    <property type="entry name" value="Ketoacyl_synth_N"/>
</dbReference>
<dbReference type="InterPro" id="IPR001031">
    <property type="entry name" value="Thioesterase"/>
</dbReference>
<dbReference type="GO" id="GO:0044550">
    <property type="term" value="P:secondary metabolite biosynthetic process"/>
    <property type="evidence" value="ECO:0007669"/>
    <property type="project" value="TreeGrafter"/>
</dbReference>
<dbReference type="HOGENOM" id="CLU_000022_6_1_1"/>
<dbReference type="PROSITE" id="PS50075">
    <property type="entry name" value="CARRIER"/>
    <property type="match status" value="1"/>
</dbReference>
<feature type="domain" description="Ketosynthase family 3 (KS3)" evidence="6">
    <location>
        <begin position="397"/>
        <end position="832"/>
    </location>
</feature>
<sequence>MAARKELYIYVFGDQTYDSTEALRSLSQTHNDPLLMDFIERSCAVLKREIAQLPSAQQSRCPRFAKIVDLLSQSRAGALNPCISQALTCISQLGLFIRQHSSGCQIYPTPEQSCLAGVCTGALAAAAVSCAHSVSSLVEPAVHAVAIAVRLGALAWDVSSRIDNDDENSGGSASEFAAWSYAVASSSPKALADALKQYAAETRLPIVSVPYISAIVGPTQTTISGPPDIVTDFLASPMGKGVAPTCKILPIAAPYHSALLYSERVIDQVLSVLPKSNLPRSRIPVVSTGADCQEVISRSTLRHLLEEAVRDCLQRQMALDRLPERLAQHVKHASKSVSGMKTEVIIQPIACKDTARLGPTLRGQLPTDMYSVREASHHSIEITAFDSALGANEGVSKPPIAILAASGRFPGRADTMDAFWDILIRGVDTHEMVPSSRWSSSAHVGDTSKKNVSGVGFGCWLHQASQFDITFFNMSPREASQVDPAQRLALLTTAEALEQAGIVPDRTPSTQKHRVGVWFGSTSNDWMETNSAQSIDTYFIPGGNRAFIPGRINYHFKFRGPSYTIDTACSSSLAALHLACNALWGGEVDTAIVGGTNILTNPDMTAGLDRGHFLSHTGNCKTFDDSADGYCRGEAVVTIILKRLDDAMVDKDPIQACIRGIATNHNAEAESITRPHSEAQVELFEHLLAEANISPIDISYVEMHGTATQVGDAAETTSVVTTLSPFTARGSSVRPATHPLHIGAVKSNVGHGEAAAGVTSLAKALMMMKHSTLPPHAGIKTKVNHRLPDLPSRNTHIAMEPTEWPRPQNGKRRILLNNFSAAGGNTAMILEDAPVPRKVETRDPRQHHIVAISAKTPDSLVSNLRNMIQWLDGPASHWDINLLPKLSYTTTSRRIHHRHRVAIPAASLKQLRSSLQRYLDWRTRDKKSVPILPRGADIVFTFTGQGSTQTGMGAELYKRFTAFRTDVQHYDHLCIQMGMPSILPVFEQGSNFSSGSPTLLQLAHVCYQMALCRLWQSFGVRPQTVVGHSLGEYAAMYAASMLSQADVIYLVGSRAKLMEEHFSVGSYIMLVVLAPEANVLAALPESAKKDFEVCCRNGKHNVVLGGKTAQMLEIRALIESKDMRCHVLDTPFGFHTSQVDPILVPFFELSSKVRVRDPAVPIISPTLSEVLRKSSEFGDGYFVRHCRNTVNIQEALNIAKSEGLINDKSIAVEIGPAPVVCRMVKDVVGPQMQVFASLHKGVDTWQLLVEAMAGMYMAGVDIEWEKYHEDFPECQEVLQLPAYGWTLKEYWMQYVHDWSLRKGDPTAILGPARFPHSSIYRVVKDTLRGSAAGQVVVDIDLNSKDVHSMAQGHKVYGVSLCTPSVYADISLMIGKYVTQVTGMAVDETVTEIAEMHIQSALVANDIGKKQILRTDAKFDKESHTVFCTFSSVDSKDKVIEQHAKCKIRFSPAEAVRSDATIKAASSDALTRSKALHAQIGEAGNTFRFSKAMIYKMVTQLADFDPKYRGLSAVTLNNDTLEAAGMVSFKGLPDNDTWFSNPGYLDAILQLGGFVMNANEGVDLEKVIFINHGWGSMKLLTPKLDPNMTYYSYVKMTEGESNVWMGDVIVFDESYSLVGFVRGVTLQGVPKRLMQYIVNSANTKVSGRGVSFADEGAPMQPISLSPTLERHADVALTTAIDAAPRPAADTQNGSANMWKVALTILSEESGINKGSLDEDIALADLGIDSLLSLVICGRIRDELDIDLPERALFVECNTVGDVKLRICGLELVSPVSSPTMFTDSDSASVDSESPVLVERLSPILDMNTEDACPPPASSRDQVSILDLQKNIIKLKAAPIPPARSMYLQGSRKRSTQTLFLFPDGCGATTSYLTLPAISPTTGLVAFNSPFIRTPSRMYDHNLQEVLNSYLAGLRNRQEKGPYHLGGWSAGGILAFAVASQLIVAGEKVASLTLIDSPPPNSGLDCLPDRFYEHCTKVGIFANEMRRGADDAPPPDWLMPHFRASTQLLNDYHAPPLSPSGARGLQVNIIWAGKCAFDGIRYPKIPPPKEGEVDVEDMKFLTERRKDFGPGKWAELFPGANITSRVVWGEHHFSMMRGEGAERLVELVRDGLGRASSA</sequence>
<evidence type="ECO:0000259" key="6">
    <source>
        <dbReference type="PROSITE" id="PS52004"/>
    </source>
</evidence>
<dbReference type="Gene3D" id="3.40.47.10">
    <property type="match status" value="1"/>
</dbReference>
<evidence type="ECO:0000256" key="1">
    <source>
        <dbReference type="ARBA" id="ARBA00022450"/>
    </source>
</evidence>
<dbReference type="Pfam" id="PF22621">
    <property type="entry name" value="CurL-like_PKS_C"/>
    <property type="match status" value="1"/>
</dbReference>
<dbReference type="Pfam" id="PF02801">
    <property type="entry name" value="Ketoacyl-synt_C"/>
    <property type="match status" value="1"/>
</dbReference>
<dbReference type="SUPFAM" id="SSF53474">
    <property type="entry name" value="alpha/beta-Hydrolases"/>
    <property type="match status" value="1"/>
</dbReference>
<dbReference type="InterPro" id="IPR020841">
    <property type="entry name" value="PKS_Beta-ketoAc_synthase_dom"/>
</dbReference>
<feature type="region of interest" description="C-terminal hotdog fold" evidence="4">
    <location>
        <begin position="1484"/>
        <end position="1634"/>
    </location>
</feature>
<dbReference type="InterPro" id="IPR032088">
    <property type="entry name" value="SAT"/>
</dbReference>
<feature type="region of interest" description="N-terminal hotdog fold" evidence="4">
    <location>
        <begin position="1316"/>
        <end position="1454"/>
    </location>
</feature>
<dbReference type="Proteomes" id="UP000008782">
    <property type="component" value="Unassembled WGS sequence"/>
</dbReference>
<dbReference type="GO" id="GO:0004312">
    <property type="term" value="F:fatty acid synthase activity"/>
    <property type="evidence" value="ECO:0007669"/>
    <property type="project" value="TreeGrafter"/>
</dbReference>
<dbReference type="InterPro" id="IPR036736">
    <property type="entry name" value="ACP-like_sf"/>
</dbReference>
<dbReference type="VEuPathDB" id="FungiDB:GLRG_08620"/>
<dbReference type="NCBIfam" id="TIGR04532">
    <property type="entry name" value="PT_fungal_PKS"/>
    <property type="match status" value="1"/>
</dbReference>
<proteinExistence type="predicted"/>
<dbReference type="Pfam" id="PF00698">
    <property type="entry name" value="Acyl_transf_1"/>
    <property type="match status" value="1"/>
</dbReference>
<evidence type="ECO:0000313" key="9">
    <source>
        <dbReference type="Proteomes" id="UP000008782"/>
    </source>
</evidence>
<dbReference type="GO" id="GO:0006633">
    <property type="term" value="P:fatty acid biosynthetic process"/>
    <property type="evidence" value="ECO:0007669"/>
    <property type="project" value="InterPro"/>
</dbReference>
<dbReference type="Pfam" id="PF00550">
    <property type="entry name" value="PP-binding"/>
    <property type="match status" value="1"/>
</dbReference>
<evidence type="ECO:0000256" key="4">
    <source>
        <dbReference type="PROSITE-ProRule" id="PRU01363"/>
    </source>
</evidence>
<dbReference type="PROSITE" id="PS52004">
    <property type="entry name" value="KS3_2"/>
    <property type="match status" value="1"/>
</dbReference>
<dbReference type="InterPro" id="IPR049900">
    <property type="entry name" value="PKS_mFAS_DH"/>
</dbReference>
<feature type="domain" description="PKS/mFAS DH" evidence="7">
    <location>
        <begin position="1316"/>
        <end position="1634"/>
    </location>
</feature>
<dbReference type="Pfam" id="PF00109">
    <property type="entry name" value="ketoacyl-synt"/>
    <property type="match status" value="1"/>
</dbReference>
<dbReference type="SUPFAM" id="SSF52151">
    <property type="entry name" value="FabD/lysophospholipase-like"/>
    <property type="match status" value="2"/>
</dbReference>
<dbReference type="InterPro" id="IPR014031">
    <property type="entry name" value="Ketoacyl_synth_C"/>
</dbReference>
<feature type="domain" description="Carrier" evidence="5">
    <location>
        <begin position="1687"/>
        <end position="1769"/>
    </location>
</feature>
<keyword evidence="9" id="KW-1185">Reference proteome</keyword>
<dbReference type="eggNOG" id="KOG1202">
    <property type="taxonomic scope" value="Eukaryota"/>
</dbReference>
<dbReference type="PROSITE" id="PS00606">
    <property type="entry name" value="KS3_1"/>
    <property type="match status" value="1"/>
</dbReference>
<dbReference type="Pfam" id="PF16073">
    <property type="entry name" value="SAT"/>
    <property type="match status" value="1"/>
</dbReference>
<dbReference type="InterPro" id="IPR018201">
    <property type="entry name" value="Ketoacyl_synth_AS"/>
</dbReference>
<evidence type="ECO:0000313" key="8">
    <source>
        <dbReference type="EMBL" id="EFQ33691.1"/>
    </source>
</evidence>
<dbReference type="InterPro" id="IPR030918">
    <property type="entry name" value="PT_fungal_PKS"/>
</dbReference>
<feature type="active site" description="Proton donor; for dehydratase activity" evidence="4">
    <location>
        <position position="1545"/>
    </location>
</feature>
<organism evidence="9">
    <name type="scientific">Colletotrichum graminicola (strain M1.001 / M2 / FGSC 10212)</name>
    <name type="common">Maize anthracnose fungus</name>
    <name type="synonym">Glomerella graminicola</name>
    <dbReference type="NCBI Taxonomy" id="645133"/>
    <lineage>
        <taxon>Eukaryota</taxon>
        <taxon>Fungi</taxon>
        <taxon>Dikarya</taxon>
        <taxon>Ascomycota</taxon>
        <taxon>Pezizomycotina</taxon>
        <taxon>Sordariomycetes</taxon>
        <taxon>Hypocreomycetidae</taxon>
        <taxon>Glomerellales</taxon>
        <taxon>Glomerellaceae</taxon>
        <taxon>Colletotrichum</taxon>
        <taxon>Colletotrichum graminicola species complex</taxon>
    </lineage>
</organism>
<dbReference type="Gene3D" id="3.40.50.1820">
    <property type="entry name" value="alpha/beta hydrolase"/>
    <property type="match status" value="1"/>
</dbReference>
<feature type="active site" description="Proton acceptor; for dehydratase activity" evidence="4">
    <location>
        <position position="1353"/>
    </location>
</feature>
<dbReference type="Gene3D" id="3.10.129.110">
    <property type="entry name" value="Polyketide synthase dehydratase"/>
    <property type="match status" value="1"/>
</dbReference>
<dbReference type="RefSeq" id="XP_008097711.1">
    <property type="nucleotide sequence ID" value="XM_008099520.1"/>
</dbReference>
<dbReference type="InterPro" id="IPR016039">
    <property type="entry name" value="Thiolase-like"/>
</dbReference>
<dbReference type="GeneID" id="24413985"/>
<dbReference type="InterPro" id="IPR001227">
    <property type="entry name" value="Ac_transferase_dom_sf"/>
</dbReference>
<dbReference type="Gene3D" id="3.30.70.3290">
    <property type="match status" value="1"/>
</dbReference>
<evidence type="ECO:0000259" key="5">
    <source>
        <dbReference type="PROSITE" id="PS50075"/>
    </source>
</evidence>
<evidence type="ECO:0000256" key="3">
    <source>
        <dbReference type="ARBA" id="ARBA00022679"/>
    </source>
</evidence>
<dbReference type="SUPFAM" id="SSF53901">
    <property type="entry name" value="Thiolase-like"/>
    <property type="match status" value="1"/>
</dbReference>
<dbReference type="Gene3D" id="3.40.366.10">
    <property type="entry name" value="Malonyl-Coenzyme A Acyl Carrier Protein, domain 2"/>
    <property type="match status" value="2"/>
</dbReference>
<reference evidence="9" key="1">
    <citation type="journal article" date="2012" name="Nat. Genet.">
        <title>Lifestyle transitions in plant pathogenic Colletotrichum fungi deciphered by genome and transcriptome analyses.</title>
        <authorList>
            <person name="O'Connell R.J."/>
            <person name="Thon M.R."/>
            <person name="Hacquard S."/>
            <person name="Amyotte S.G."/>
            <person name="Kleemann J."/>
            <person name="Torres M.F."/>
            <person name="Damm U."/>
            <person name="Buiate E.A."/>
            <person name="Epstein L."/>
            <person name="Alkan N."/>
            <person name="Altmueller J."/>
            <person name="Alvarado-Balderrama L."/>
            <person name="Bauser C.A."/>
            <person name="Becker C."/>
            <person name="Birren B.W."/>
            <person name="Chen Z."/>
            <person name="Choi J."/>
            <person name="Crouch J.A."/>
            <person name="Duvick J.P."/>
            <person name="Farman M.A."/>
            <person name="Gan P."/>
            <person name="Heiman D."/>
            <person name="Henrissat B."/>
            <person name="Howard R.J."/>
            <person name="Kabbage M."/>
            <person name="Koch C."/>
            <person name="Kracher B."/>
            <person name="Kubo Y."/>
            <person name="Law A.D."/>
            <person name="Lebrun M.-H."/>
            <person name="Lee Y.-H."/>
            <person name="Miyara I."/>
            <person name="Moore N."/>
            <person name="Neumann U."/>
            <person name="Nordstroem K."/>
            <person name="Panaccione D.G."/>
            <person name="Panstruga R."/>
            <person name="Place M."/>
            <person name="Proctor R.H."/>
            <person name="Prusky D."/>
            <person name="Rech G."/>
            <person name="Reinhardt R."/>
            <person name="Rollins J.A."/>
            <person name="Rounsley S."/>
            <person name="Schardl C.L."/>
            <person name="Schwartz D.C."/>
            <person name="Shenoy N."/>
            <person name="Shirasu K."/>
            <person name="Sikhakolli U.R."/>
            <person name="Stueber K."/>
            <person name="Sukno S.A."/>
            <person name="Sweigard J.A."/>
            <person name="Takano Y."/>
            <person name="Takahara H."/>
            <person name="Trail F."/>
            <person name="van der Does H.C."/>
            <person name="Voll L.M."/>
            <person name="Will I."/>
            <person name="Young S."/>
            <person name="Zeng Q."/>
            <person name="Zhang J."/>
            <person name="Zhou S."/>
            <person name="Dickman M.B."/>
            <person name="Schulze-Lefert P."/>
            <person name="Ver Loren van Themaat E."/>
            <person name="Ma L.-J."/>
            <person name="Vaillancourt L.J."/>
        </authorList>
    </citation>
    <scope>NUCLEOTIDE SEQUENCE [LARGE SCALE GENOMIC DNA]</scope>
    <source>
        <strain evidence="9">M1.001 / M2 / FGSC 10212</strain>
    </source>
</reference>
<dbReference type="OrthoDB" id="329835at2759"/>
<keyword evidence="3" id="KW-0808">Transferase</keyword>
<dbReference type="SMART" id="SM00825">
    <property type="entry name" value="PKS_KS"/>
    <property type="match status" value="1"/>
</dbReference>
<dbReference type="SMART" id="SM00827">
    <property type="entry name" value="PKS_AT"/>
    <property type="match status" value="1"/>
</dbReference>
<evidence type="ECO:0000259" key="7">
    <source>
        <dbReference type="PROSITE" id="PS52019"/>
    </source>
</evidence>
<keyword evidence="2" id="KW-0597">Phosphoprotein</keyword>
<dbReference type="PANTHER" id="PTHR43775">
    <property type="entry name" value="FATTY ACID SYNTHASE"/>
    <property type="match status" value="1"/>
</dbReference>
<dbReference type="InterPro" id="IPR009081">
    <property type="entry name" value="PP-bd_ACP"/>
</dbReference>